<gene>
    <name evidence="1" type="ORF">BT62DRAFT_997025</name>
</gene>
<organism evidence="1 2">
    <name type="scientific">Guyanagaster necrorhizus</name>
    <dbReference type="NCBI Taxonomy" id="856835"/>
    <lineage>
        <taxon>Eukaryota</taxon>
        <taxon>Fungi</taxon>
        <taxon>Dikarya</taxon>
        <taxon>Basidiomycota</taxon>
        <taxon>Agaricomycotina</taxon>
        <taxon>Agaricomycetes</taxon>
        <taxon>Agaricomycetidae</taxon>
        <taxon>Agaricales</taxon>
        <taxon>Marasmiineae</taxon>
        <taxon>Physalacriaceae</taxon>
        <taxon>Guyanagaster</taxon>
    </lineage>
</organism>
<dbReference type="OrthoDB" id="3019198at2759"/>
<reference evidence="1" key="1">
    <citation type="submission" date="2020-11" db="EMBL/GenBank/DDBJ databases">
        <title>Adaptations for nitrogen fixation in a non-lichenized fungal sporocarp promotes dispersal by wood-feeding termites.</title>
        <authorList>
            <consortium name="DOE Joint Genome Institute"/>
            <person name="Koch R.A."/>
            <person name="Yoon G."/>
            <person name="Arayal U."/>
            <person name="Lail K."/>
            <person name="Amirebrahimi M."/>
            <person name="Labutti K."/>
            <person name="Lipzen A."/>
            <person name="Riley R."/>
            <person name="Barry K."/>
            <person name="Henrissat B."/>
            <person name="Grigoriev I.V."/>
            <person name="Herr J.R."/>
            <person name="Aime M.C."/>
        </authorList>
    </citation>
    <scope>NUCLEOTIDE SEQUENCE</scope>
    <source>
        <strain evidence="1">MCA 3950</strain>
    </source>
</reference>
<dbReference type="EMBL" id="MU250557">
    <property type="protein sequence ID" value="KAG7441751.1"/>
    <property type="molecule type" value="Genomic_DNA"/>
</dbReference>
<dbReference type="GeneID" id="66112926"/>
<sequence>MNNRAPNRIRIVLSGTYSMQNESAALVPSAMNDATAESLSLLLLLGHQNNAVSELRRAMSSLRLVESYLNQGELLLRSIIRLQSSFDVPFHETSPPMSPLLLPSRRSSHDLLKAAANILPPLPPKSPDRLPAMPLEKTRPSVDEFSDKSCFPIRESKRARRLRRITKRIPSPGITESLKAEVAAGLSLDHDEPTLVEPVPSSSRVESTVFLVIEDGVATKHKLLKPFPRKSARRSKKKNVIQRALGWALRRDV</sequence>
<evidence type="ECO:0000313" key="1">
    <source>
        <dbReference type="EMBL" id="KAG7441751.1"/>
    </source>
</evidence>
<accession>A0A9P7VIL8</accession>
<dbReference type="RefSeq" id="XP_043035251.1">
    <property type="nucleotide sequence ID" value="XM_043190629.1"/>
</dbReference>
<protein>
    <submittedName>
        <fullName evidence="1">Uncharacterized protein</fullName>
    </submittedName>
</protein>
<name>A0A9P7VIL8_9AGAR</name>
<dbReference type="Proteomes" id="UP000812287">
    <property type="component" value="Unassembled WGS sequence"/>
</dbReference>
<proteinExistence type="predicted"/>
<keyword evidence="2" id="KW-1185">Reference proteome</keyword>
<comment type="caution">
    <text evidence="1">The sequence shown here is derived from an EMBL/GenBank/DDBJ whole genome shotgun (WGS) entry which is preliminary data.</text>
</comment>
<dbReference type="AlphaFoldDB" id="A0A9P7VIL8"/>
<evidence type="ECO:0000313" key="2">
    <source>
        <dbReference type="Proteomes" id="UP000812287"/>
    </source>
</evidence>